<name>A0A9P8W2Y0_9HYPO</name>
<evidence type="ECO:0000313" key="1">
    <source>
        <dbReference type="EMBL" id="KAH6888031.1"/>
    </source>
</evidence>
<organism evidence="1 2">
    <name type="scientific">Thelonectria olida</name>
    <dbReference type="NCBI Taxonomy" id="1576542"/>
    <lineage>
        <taxon>Eukaryota</taxon>
        <taxon>Fungi</taxon>
        <taxon>Dikarya</taxon>
        <taxon>Ascomycota</taxon>
        <taxon>Pezizomycotina</taxon>
        <taxon>Sordariomycetes</taxon>
        <taxon>Hypocreomycetidae</taxon>
        <taxon>Hypocreales</taxon>
        <taxon>Nectriaceae</taxon>
        <taxon>Thelonectria</taxon>
    </lineage>
</organism>
<comment type="caution">
    <text evidence="1">The sequence shown here is derived from an EMBL/GenBank/DDBJ whole genome shotgun (WGS) entry which is preliminary data.</text>
</comment>
<evidence type="ECO:0000313" key="2">
    <source>
        <dbReference type="Proteomes" id="UP000777438"/>
    </source>
</evidence>
<dbReference type="AlphaFoldDB" id="A0A9P8W2Y0"/>
<gene>
    <name evidence="1" type="ORF">B0T10DRAFT_607228</name>
</gene>
<accession>A0A9P8W2Y0</accession>
<sequence>MTDLTTNYVIRAWEQNGSQSHQLEATFLRSPCEFAAEPQSSLVLQQTDLEPQNTVWTQNYASMPSSQTDQFPDKILMDEAHAVILRDGESWTLPQDDEDETVCKYNRGDRVWVSDEVETGRRIDETAKNIPVINVDTYTTFEISYDYLCFIPRLRKNSGSLHGACVSPDRRISCGEVTTIARLYVKWLAAKPEQVTFVWLSGHWTKPGQAKQKDSLLEWGDKGDIFEAFREQWHSLTSTLADRGLLFGDEDISYPSQCLESISDVEEEDLTVTWGTPPTAKWCNLDPCPAFKNPDLDLVASFIGGYEFTEHYHVQDDDLHECPRGAVHKNHCVLRDSGTRCAYVTDRVKHTCCRLRMNPILPGPHADPYDPTVPLWETTAGDEHFLDASSNVRTRTQLEDRDEIPPELEQALQQILSKEKVAQQSDSVSTFGGLRTKGARFSHADFMAMNASQTEHSPPHSWQTHRGQFTKSNCASRVFEGNAHSSSHSPDQRIAGTFDEPSACNPRAFVDTQYATSVASDSNDHGYHGYCNALNAGSFQAIRNRA</sequence>
<dbReference type="EMBL" id="JAGPYM010000013">
    <property type="protein sequence ID" value="KAH6888031.1"/>
    <property type="molecule type" value="Genomic_DNA"/>
</dbReference>
<keyword evidence="2" id="KW-1185">Reference proteome</keyword>
<dbReference type="Proteomes" id="UP000777438">
    <property type="component" value="Unassembled WGS sequence"/>
</dbReference>
<dbReference type="OrthoDB" id="5132218at2759"/>
<protein>
    <submittedName>
        <fullName evidence="1">Uncharacterized protein</fullName>
    </submittedName>
</protein>
<reference evidence="1 2" key="1">
    <citation type="journal article" date="2021" name="Nat. Commun.">
        <title>Genetic determinants of endophytism in the Arabidopsis root mycobiome.</title>
        <authorList>
            <person name="Mesny F."/>
            <person name="Miyauchi S."/>
            <person name="Thiergart T."/>
            <person name="Pickel B."/>
            <person name="Atanasova L."/>
            <person name="Karlsson M."/>
            <person name="Huettel B."/>
            <person name="Barry K.W."/>
            <person name="Haridas S."/>
            <person name="Chen C."/>
            <person name="Bauer D."/>
            <person name="Andreopoulos W."/>
            <person name="Pangilinan J."/>
            <person name="LaButti K."/>
            <person name="Riley R."/>
            <person name="Lipzen A."/>
            <person name="Clum A."/>
            <person name="Drula E."/>
            <person name="Henrissat B."/>
            <person name="Kohler A."/>
            <person name="Grigoriev I.V."/>
            <person name="Martin F.M."/>
            <person name="Hacquard S."/>
        </authorList>
    </citation>
    <scope>NUCLEOTIDE SEQUENCE [LARGE SCALE GENOMIC DNA]</scope>
    <source>
        <strain evidence="1 2">MPI-CAGE-CH-0241</strain>
    </source>
</reference>
<proteinExistence type="predicted"/>